<dbReference type="Proteomes" id="UP001603857">
    <property type="component" value="Unassembled WGS sequence"/>
</dbReference>
<dbReference type="AlphaFoldDB" id="A0ABD1NIN1"/>
<sequence>MSPNCHAGFNPLSSLAGEEREWVGVKWFTEFRVALSSSFLPPEFAQCFSEYGLNNSYRVYCNCLPSLIVRC</sequence>
<protein>
    <submittedName>
        <fullName evidence="1">Uncharacterized protein</fullName>
    </submittedName>
</protein>
<keyword evidence="2" id="KW-1185">Reference proteome</keyword>
<dbReference type="EMBL" id="JBGMDY010000001">
    <property type="protein sequence ID" value="KAL2347537.1"/>
    <property type="molecule type" value="Genomic_DNA"/>
</dbReference>
<comment type="caution">
    <text evidence="1">The sequence shown here is derived from an EMBL/GenBank/DDBJ whole genome shotgun (WGS) entry which is preliminary data.</text>
</comment>
<proteinExistence type="predicted"/>
<organism evidence="1 2">
    <name type="scientific">Flemingia macrophylla</name>
    <dbReference type="NCBI Taxonomy" id="520843"/>
    <lineage>
        <taxon>Eukaryota</taxon>
        <taxon>Viridiplantae</taxon>
        <taxon>Streptophyta</taxon>
        <taxon>Embryophyta</taxon>
        <taxon>Tracheophyta</taxon>
        <taxon>Spermatophyta</taxon>
        <taxon>Magnoliopsida</taxon>
        <taxon>eudicotyledons</taxon>
        <taxon>Gunneridae</taxon>
        <taxon>Pentapetalae</taxon>
        <taxon>rosids</taxon>
        <taxon>fabids</taxon>
        <taxon>Fabales</taxon>
        <taxon>Fabaceae</taxon>
        <taxon>Papilionoideae</taxon>
        <taxon>50 kb inversion clade</taxon>
        <taxon>NPAAA clade</taxon>
        <taxon>indigoferoid/millettioid clade</taxon>
        <taxon>Phaseoleae</taxon>
        <taxon>Flemingia</taxon>
    </lineage>
</organism>
<reference evidence="1 2" key="1">
    <citation type="submission" date="2024-08" db="EMBL/GenBank/DDBJ databases">
        <title>Insights into the chromosomal genome structure of Flemingia macrophylla.</title>
        <authorList>
            <person name="Ding Y."/>
            <person name="Zhao Y."/>
            <person name="Bi W."/>
            <person name="Wu M."/>
            <person name="Zhao G."/>
            <person name="Gong Y."/>
            <person name="Li W."/>
            <person name="Zhang P."/>
        </authorList>
    </citation>
    <scope>NUCLEOTIDE SEQUENCE [LARGE SCALE GENOMIC DNA]</scope>
    <source>
        <strain evidence="1">DYQJB</strain>
        <tissue evidence="1">Leaf</tissue>
    </source>
</reference>
<name>A0ABD1NIN1_9FABA</name>
<evidence type="ECO:0000313" key="1">
    <source>
        <dbReference type="EMBL" id="KAL2347537.1"/>
    </source>
</evidence>
<accession>A0ABD1NIN1</accession>
<evidence type="ECO:0000313" key="2">
    <source>
        <dbReference type="Proteomes" id="UP001603857"/>
    </source>
</evidence>
<gene>
    <name evidence="1" type="ORF">Fmac_001537</name>
</gene>